<gene>
    <name evidence="14" type="ORF">NE619_09405</name>
</gene>
<dbReference type="InterPro" id="IPR011006">
    <property type="entry name" value="CheY-like_superfamily"/>
</dbReference>
<evidence type="ECO:0000256" key="3">
    <source>
        <dbReference type="ARBA" id="ARBA00018672"/>
    </source>
</evidence>
<dbReference type="Pfam" id="PF00512">
    <property type="entry name" value="HisKA"/>
    <property type="match status" value="1"/>
</dbReference>
<evidence type="ECO:0000256" key="2">
    <source>
        <dbReference type="ARBA" id="ARBA00012438"/>
    </source>
</evidence>
<dbReference type="PANTHER" id="PTHR43047">
    <property type="entry name" value="TWO-COMPONENT HISTIDINE PROTEIN KINASE"/>
    <property type="match status" value="1"/>
</dbReference>
<proteinExistence type="predicted"/>
<dbReference type="InterPro" id="IPR003661">
    <property type="entry name" value="HisK_dim/P_dom"/>
</dbReference>
<dbReference type="Pfam" id="PF00072">
    <property type="entry name" value="Response_reg"/>
    <property type="match status" value="1"/>
</dbReference>
<reference evidence="14 15" key="1">
    <citation type="submission" date="2022-06" db="EMBL/GenBank/DDBJ databases">
        <title>Isolation of gut microbiota from human fecal samples.</title>
        <authorList>
            <person name="Pamer E.G."/>
            <person name="Barat B."/>
            <person name="Waligurski E."/>
            <person name="Medina S."/>
            <person name="Paddock L."/>
            <person name="Mostad J."/>
        </authorList>
    </citation>
    <scope>NUCLEOTIDE SEQUENCE [LARGE SCALE GENOMIC DNA]</scope>
    <source>
        <strain evidence="14 15">SL.3.17</strain>
    </source>
</reference>
<dbReference type="Gene3D" id="1.10.287.130">
    <property type="match status" value="1"/>
</dbReference>
<evidence type="ECO:0000313" key="14">
    <source>
        <dbReference type="EMBL" id="MCQ4636947.1"/>
    </source>
</evidence>
<comment type="catalytic activity">
    <reaction evidence="1">
        <text>ATP + protein L-histidine = ADP + protein N-phospho-L-histidine.</text>
        <dbReference type="EC" id="2.7.13.3"/>
    </reaction>
</comment>
<dbReference type="Pfam" id="PF02518">
    <property type="entry name" value="HATPase_c"/>
    <property type="match status" value="1"/>
</dbReference>
<evidence type="ECO:0000256" key="10">
    <source>
        <dbReference type="SAM" id="Phobius"/>
    </source>
</evidence>
<dbReference type="InterPro" id="IPR036097">
    <property type="entry name" value="HisK_dim/P_sf"/>
</dbReference>
<dbReference type="InterPro" id="IPR001789">
    <property type="entry name" value="Sig_transdc_resp-reg_receiver"/>
</dbReference>
<dbReference type="EMBL" id="JANFXK010000009">
    <property type="protein sequence ID" value="MCQ4636947.1"/>
    <property type="molecule type" value="Genomic_DNA"/>
</dbReference>
<dbReference type="PRINTS" id="PR00344">
    <property type="entry name" value="BCTRLSENSOR"/>
</dbReference>
<evidence type="ECO:0000256" key="8">
    <source>
        <dbReference type="ARBA" id="ARBA00024867"/>
    </source>
</evidence>
<comment type="caution">
    <text evidence="14">The sequence shown here is derived from an EMBL/GenBank/DDBJ whole genome shotgun (WGS) entry which is preliminary data.</text>
</comment>
<feature type="domain" description="Response regulatory" evidence="13">
    <location>
        <begin position="804"/>
        <end position="925"/>
    </location>
</feature>
<dbReference type="InterPro" id="IPR004358">
    <property type="entry name" value="Sig_transdc_His_kin-like_C"/>
</dbReference>
<dbReference type="RefSeq" id="WP_256132136.1">
    <property type="nucleotide sequence ID" value="NZ_JANFXK010000009.1"/>
</dbReference>
<keyword evidence="10" id="KW-0472">Membrane</keyword>
<dbReference type="InterPro" id="IPR005467">
    <property type="entry name" value="His_kinase_dom"/>
</dbReference>
<dbReference type="Gene3D" id="3.40.50.2300">
    <property type="match status" value="1"/>
</dbReference>
<dbReference type="SUPFAM" id="SSF53850">
    <property type="entry name" value="Periplasmic binding protein-like II"/>
    <property type="match status" value="2"/>
</dbReference>
<keyword evidence="15" id="KW-1185">Reference proteome</keyword>
<feature type="chain" id="PRO_5047411065" description="Stage 0 sporulation protein A homolog" evidence="11">
    <location>
        <begin position="29"/>
        <end position="929"/>
    </location>
</feature>
<comment type="function">
    <text evidence="8">May play the central regulatory role in sporulation. It may be an element of the effector pathway responsible for the activation of sporulation genes in response to nutritional stress. Spo0A may act in concert with spo0H (a sigma factor) to control the expression of some genes that are critical to the sporulation process.</text>
</comment>
<dbReference type="PROSITE" id="PS50109">
    <property type="entry name" value="HIS_KIN"/>
    <property type="match status" value="1"/>
</dbReference>
<evidence type="ECO:0000313" key="15">
    <source>
        <dbReference type="Proteomes" id="UP001524502"/>
    </source>
</evidence>
<accession>A0ABT1RP36</accession>
<name>A0ABT1RP36_9FIRM</name>
<evidence type="ECO:0000256" key="5">
    <source>
        <dbReference type="ARBA" id="ARBA00022679"/>
    </source>
</evidence>
<dbReference type="InterPro" id="IPR003594">
    <property type="entry name" value="HATPase_dom"/>
</dbReference>
<dbReference type="InterPro" id="IPR001638">
    <property type="entry name" value="Solute-binding_3/MltF_N"/>
</dbReference>
<dbReference type="CDD" id="cd16922">
    <property type="entry name" value="HATPase_EvgS-ArcB-TorS-like"/>
    <property type="match status" value="1"/>
</dbReference>
<keyword evidence="11" id="KW-0732">Signal</keyword>
<dbReference type="SUPFAM" id="SSF52172">
    <property type="entry name" value="CheY-like"/>
    <property type="match status" value="1"/>
</dbReference>
<evidence type="ECO:0000256" key="1">
    <source>
        <dbReference type="ARBA" id="ARBA00000085"/>
    </source>
</evidence>
<evidence type="ECO:0000256" key="7">
    <source>
        <dbReference type="ARBA" id="ARBA00023012"/>
    </source>
</evidence>
<dbReference type="Proteomes" id="UP001524502">
    <property type="component" value="Unassembled WGS sequence"/>
</dbReference>
<dbReference type="Gene3D" id="3.30.565.10">
    <property type="entry name" value="Histidine kinase-like ATPase, C-terminal domain"/>
    <property type="match status" value="1"/>
</dbReference>
<keyword evidence="5" id="KW-0808">Transferase</keyword>
<keyword evidence="10" id="KW-1133">Transmembrane helix</keyword>
<dbReference type="SMART" id="SM00448">
    <property type="entry name" value="REC"/>
    <property type="match status" value="1"/>
</dbReference>
<sequence>MKKRMRTGSVLLIAIILLFSLAAAPVFGAEDTAKGEQQQVLTVAFPETKGLQEVYKDGTYGGLIYDWLMEIAKYTGWKYKFVTGDVEELLTGMAEGKYDLMGGMLYQKEYEQYFAYPQYAVGSNYCLLGSRKDDSSIKSFDVTTLNGKTIGVYKKAVGKIERLKVFLKANQLTCKIKEYEDVKAYEKCLDNKETDLILTSDATLKDTYNVCARFTAESYYIVTKASDTKSCEQMNQAIEKIYEANPNMAEELYDKYFPNAYSNSIDLSKEDKDYIKKSAPIRVAVLKDGYPLTYIQHGELKGIVPEVYELIRGLTGLKFEYVYASSYADAMELMRSGKADIVGSYLSDSYQANGQKLVLTKQYAQLNTVIIRNKRAELSGGDLTVAVPKEMSAPNDGNHKKIAYYETFKKCLDAVDAGDADYMEIPSALLESLFTSHYYANVTPSAVGDQQMPVSIAMSDKPDVELYSILSKAVNSLDERKVESIRQQNLISSQISQPDLKTMLYSHIGAVVAFLIGFVILLIIVFLTIGRLRLKSREMELKLEKAEETAQAKSDFLSRMSHEIRTPMNAIIGLTSLSKRIDNAPDSINENLEKIDTSAKFLLSLVNDILDMSKLQSNKMTIESEPFSLKQLLVQIEDIFSLQAKEKDLQLDFSYSLTEDGFIGDKTRLAQVMVNLLSNACKFTPKGGRIGCSAEEKKRDNDRALIEFRVKDTGIGIPEEDIERIFGSFEQLSQNDGSVQGTGLGLAISSNLVQLMGSRLEVKSRLGEGSEFFFTLELPLSAEGAKAYERPDNVNKEKQLSGMNILLAEDNDLNAEIAISLLELEGAEVFRAADGQKTVEMFSTSKEGFYQAVLMDVQMPILNGLEAASRIRGLDRNDAQEVGIIAMTANSFKEDREKALAAGMNGFIAKPFEAEDLIVNLLAYKKVFI</sequence>
<feature type="transmembrane region" description="Helical" evidence="10">
    <location>
        <begin position="504"/>
        <end position="529"/>
    </location>
</feature>
<dbReference type="SUPFAM" id="SSF55874">
    <property type="entry name" value="ATPase domain of HSP90 chaperone/DNA topoisomerase II/histidine kinase"/>
    <property type="match status" value="1"/>
</dbReference>
<evidence type="ECO:0000256" key="11">
    <source>
        <dbReference type="SAM" id="SignalP"/>
    </source>
</evidence>
<keyword evidence="7" id="KW-0902">Two-component regulatory system</keyword>
<dbReference type="CDD" id="cd00082">
    <property type="entry name" value="HisKA"/>
    <property type="match status" value="1"/>
</dbReference>
<dbReference type="SMART" id="SM00388">
    <property type="entry name" value="HisKA"/>
    <property type="match status" value="1"/>
</dbReference>
<evidence type="ECO:0000259" key="13">
    <source>
        <dbReference type="PROSITE" id="PS50110"/>
    </source>
</evidence>
<dbReference type="SMART" id="SM00062">
    <property type="entry name" value="PBPb"/>
    <property type="match status" value="2"/>
</dbReference>
<feature type="domain" description="Histidine kinase" evidence="12">
    <location>
        <begin position="559"/>
        <end position="780"/>
    </location>
</feature>
<dbReference type="PROSITE" id="PS50110">
    <property type="entry name" value="RESPONSE_REGULATORY"/>
    <property type="match status" value="1"/>
</dbReference>
<dbReference type="Pfam" id="PF00497">
    <property type="entry name" value="SBP_bac_3"/>
    <property type="match status" value="2"/>
</dbReference>
<dbReference type="SMART" id="SM00387">
    <property type="entry name" value="HATPase_c"/>
    <property type="match status" value="1"/>
</dbReference>
<evidence type="ECO:0000256" key="6">
    <source>
        <dbReference type="ARBA" id="ARBA00022777"/>
    </source>
</evidence>
<protein>
    <recommendedName>
        <fullName evidence="3">Stage 0 sporulation protein A homolog</fullName>
        <ecNumber evidence="2">2.7.13.3</ecNumber>
    </recommendedName>
</protein>
<feature type="modified residue" description="4-aspartylphosphate" evidence="9">
    <location>
        <position position="856"/>
    </location>
</feature>
<evidence type="ECO:0000259" key="12">
    <source>
        <dbReference type="PROSITE" id="PS50109"/>
    </source>
</evidence>
<dbReference type="InterPro" id="IPR036890">
    <property type="entry name" value="HATPase_C_sf"/>
</dbReference>
<dbReference type="CDD" id="cd17546">
    <property type="entry name" value="REC_hyHK_CKI1_RcsC-like"/>
    <property type="match status" value="1"/>
</dbReference>
<dbReference type="SUPFAM" id="SSF47384">
    <property type="entry name" value="Homodimeric domain of signal transducing histidine kinase"/>
    <property type="match status" value="1"/>
</dbReference>
<evidence type="ECO:0000256" key="4">
    <source>
        <dbReference type="ARBA" id="ARBA00022553"/>
    </source>
</evidence>
<evidence type="ECO:0000256" key="9">
    <source>
        <dbReference type="PROSITE-ProRule" id="PRU00169"/>
    </source>
</evidence>
<dbReference type="Gene3D" id="3.40.190.10">
    <property type="entry name" value="Periplasmic binding protein-like II"/>
    <property type="match status" value="4"/>
</dbReference>
<keyword evidence="6" id="KW-0418">Kinase</keyword>
<dbReference type="EC" id="2.7.13.3" evidence="2"/>
<keyword evidence="10" id="KW-0812">Transmembrane</keyword>
<keyword evidence="4 9" id="KW-0597">Phosphoprotein</keyword>
<feature type="signal peptide" evidence="11">
    <location>
        <begin position="1"/>
        <end position="28"/>
    </location>
</feature>
<organism evidence="14 15">
    <name type="scientific">Anaerovorax odorimutans</name>
    <dbReference type="NCBI Taxonomy" id="109327"/>
    <lineage>
        <taxon>Bacteria</taxon>
        <taxon>Bacillati</taxon>
        <taxon>Bacillota</taxon>
        <taxon>Clostridia</taxon>
        <taxon>Peptostreptococcales</taxon>
        <taxon>Anaerovoracaceae</taxon>
        <taxon>Anaerovorax</taxon>
    </lineage>
</organism>